<dbReference type="InterPro" id="IPR058871">
    <property type="entry name" value="Zuotin_N"/>
</dbReference>
<evidence type="ECO:0000259" key="5">
    <source>
        <dbReference type="PROSITE" id="PS50076"/>
    </source>
</evidence>
<dbReference type="InterPro" id="IPR054076">
    <property type="entry name" value="ZUO1-like_ZHD"/>
</dbReference>
<feature type="compositionally biased region" description="Basic and acidic residues" evidence="4">
    <location>
        <begin position="297"/>
        <end position="346"/>
    </location>
</feature>
<dbReference type="GO" id="GO:0051083">
    <property type="term" value="P:'de novo' cotranslational protein folding"/>
    <property type="evidence" value="ECO:0007669"/>
    <property type="project" value="InterPro"/>
</dbReference>
<gene>
    <name evidence="6" type="ORF">G7K_6780-t1</name>
</gene>
<dbReference type="SMART" id="SM00271">
    <property type="entry name" value="DnaJ"/>
    <property type="match status" value="1"/>
</dbReference>
<reference evidence="6 7" key="3">
    <citation type="journal article" date="2015" name="Genome Announc.">
        <title>Draft Genome Sequence of the Archiascomycetous Yeast Saitoella complicata.</title>
        <authorList>
            <person name="Yamauchi K."/>
            <person name="Kondo S."/>
            <person name="Hamamoto M."/>
            <person name="Takahashi Y."/>
            <person name="Ogura Y."/>
            <person name="Hayashi T."/>
            <person name="Nishida H."/>
        </authorList>
    </citation>
    <scope>NUCLEOTIDE SEQUENCE [LARGE SCALE GENOMIC DNA]</scope>
    <source>
        <strain evidence="6 7">NRRL Y-17804</strain>
    </source>
</reference>
<dbReference type="InterPro" id="IPR018253">
    <property type="entry name" value="DnaJ_domain_CS"/>
</dbReference>
<dbReference type="PANTHER" id="PTHR43999">
    <property type="entry name" value="DNAJ HOMOLOG SUBFAMILY C MEMBER 2"/>
    <property type="match status" value="1"/>
</dbReference>
<dbReference type="GO" id="GO:0043022">
    <property type="term" value="F:ribosome binding"/>
    <property type="evidence" value="ECO:0007669"/>
    <property type="project" value="InterPro"/>
</dbReference>
<feature type="region of interest" description="Disordered" evidence="4">
    <location>
        <begin position="64"/>
        <end position="90"/>
    </location>
</feature>
<sequence>MAVTLTAPPATWDAANHFVAAGSLSAPTNMLIEPVGPHFLAHARRLRHNRTFSEDDKIQAEANAKNVEAVEEEEEEEPEDPAMLKSDPKDWKNQDHYAVLGLSKYRYKADNEMIKRAHRRKVLKHHPDKKAASGNFNDDAFFKCIQKAHEVLSDPVRRRQYDSVDESANVEPPVKKAKGDFPYKSWNRVFAAEGRFSNKHPVPSFGNEDSSRQEVEAFYDFFYHFDSWRTFEYLDKDIPDDSDNRDQKRYQEKKNKADRAKRKTEDTARLRKLVDDVLAQDPRIKMFKQAEKEAKEKAKWERERGAREAAEAAKRAEEEEAARKQKEEDEAKLAAVDKKAQKEKAKKESKKNKKTIKNALKEANYFSAEGAASAAQVDSCLDDYEKVSAQLEAEDIADLAKKLEGLKVSADIHAVFKEAAGSLVAAGKLKAEELKVMA</sequence>
<dbReference type="CDD" id="cd23953">
    <property type="entry name" value="zuotin_NTD"/>
    <property type="match status" value="1"/>
</dbReference>
<dbReference type="Pfam" id="PF00226">
    <property type="entry name" value="DnaJ"/>
    <property type="match status" value="1"/>
</dbReference>
<dbReference type="InterPro" id="IPR036869">
    <property type="entry name" value="J_dom_sf"/>
</dbReference>
<evidence type="ECO:0000313" key="6">
    <source>
        <dbReference type="EMBL" id="GAO52709.1"/>
    </source>
</evidence>
<dbReference type="GO" id="GO:0005829">
    <property type="term" value="C:cytosol"/>
    <property type="evidence" value="ECO:0007669"/>
    <property type="project" value="TreeGrafter"/>
</dbReference>
<feature type="region of interest" description="Disordered" evidence="4">
    <location>
        <begin position="297"/>
        <end position="353"/>
    </location>
</feature>
<dbReference type="PANTHER" id="PTHR43999:SF1">
    <property type="entry name" value="DNAJ HOMOLOG SUBFAMILY C MEMBER 2"/>
    <property type="match status" value="1"/>
</dbReference>
<dbReference type="GO" id="GO:0030544">
    <property type="term" value="F:Hsp70 protein binding"/>
    <property type="evidence" value="ECO:0007669"/>
    <property type="project" value="InterPro"/>
</dbReference>
<name>A0A0E9NS78_SAICN</name>
<accession>A0A0E9NS78</accession>
<keyword evidence="3" id="KW-0143">Chaperone</keyword>
<keyword evidence="2" id="KW-0963">Cytoplasm</keyword>
<dbReference type="Pfam" id="PF16717">
    <property type="entry name" value="RAC_head"/>
    <property type="match status" value="1"/>
</dbReference>
<evidence type="ECO:0000313" key="7">
    <source>
        <dbReference type="Proteomes" id="UP000033140"/>
    </source>
</evidence>
<dbReference type="InterPro" id="IPR032003">
    <property type="entry name" value="RAC_head"/>
</dbReference>
<evidence type="ECO:0000256" key="4">
    <source>
        <dbReference type="SAM" id="MobiDB-lite"/>
    </source>
</evidence>
<dbReference type="GO" id="GO:0006450">
    <property type="term" value="P:regulation of translational fidelity"/>
    <property type="evidence" value="ECO:0007669"/>
    <property type="project" value="InterPro"/>
</dbReference>
<dbReference type="InterPro" id="IPR044634">
    <property type="entry name" value="Zuotin/DnaJC2"/>
</dbReference>
<dbReference type="PROSITE" id="PS00636">
    <property type="entry name" value="DNAJ_1"/>
    <property type="match status" value="1"/>
</dbReference>
<dbReference type="Gene3D" id="1.10.8.840">
    <property type="entry name" value="Ribosome-associated complex head domain"/>
    <property type="match status" value="1"/>
</dbReference>
<dbReference type="STRING" id="698492.A0A0E9NS78"/>
<feature type="domain" description="J" evidence="5">
    <location>
        <begin position="95"/>
        <end position="165"/>
    </location>
</feature>
<evidence type="ECO:0000256" key="1">
    <source>
        <dbReference type="ARBA" id="ARBA00004496"/>
    </source>
</evidence>
<dbReference type="InterPro" id="IPR042569">
    <property type="entry name" value="RAC_head_sf"/>
</dbReference>
<dbReference type="PROSITE" id="PS50076">
    <property type="entry name" value="DNAJ_2"/>
    <property type="match status" value="1"/>
</dbReference>
<dbReference type="Pfam" id="PF26185">
    <property type="entry name" value="Zuotin_N"/>
    <property type="match status" value="1"/>
</dbReference>
<protein>
    <recommendedName>
        <fullName evidence="5">J domain-containing protein</fullName>
    </recommendedName>
</protein>
<dbReference type="InterPro" id="IPR001623">
    <property type="entry name" value="DnaJ_domain"/>
</dbReference>
<comment type="caution">
    <text evidence="6">The sequence shown here is derived from an EMBL/GenBank/DDBJ whole genome shotgun (WGS) entry which is preliminary data.</text>
</comment>
<comment type="subcellular location">
    <subcellularLocation>
        <location evidence="1">Cytoplasm</location>
    </subcellularLocation>
</comment>
<keyword evidence="7" id="KW-1185">Reference proteome</keyword>
<dbReference type="SUPFAM" id="SSF46565">
    <property type="entry name" value="Chaperone J-domain"/>
    <property type="match status" value="1"/>
</dbReference>
<reference evidence="6 7" key="2">
    <citation type="journal article" date="2014" name="J. Gen. Appl. Microbiol.">
        <title>The early diverging ascomycetous budding yeast Saitoella complicata has three histone deacetylases belonging to the Clr6, Hos2, and Rpd3 lineages.</title>
        <authorList>
            <person name="Nishida H."/>
            <person name="Matsumoto T."/>
            <person name="Kondo S."/>
            <person name="Hamamoto M."/>
            <person name="Yoshikawa H."/>
        </authorList>
    </citation>
    <scope>NUCLEOTIDE SEQUENCE [LARGE SCALE GENOMIC DNA]</scope>
    <source>
        <strain evidence="6 7">NRRL Y-17804</strain>
    </source>
</reference>
<dbReference type="OMA" id="RNHTWSE"/>
<organism evidence="6 7">
    <name type="scientific">Saitoella complicata (strain BCRC 22490 / CBS 7301 / JCM 7358 / NBRC 10748 / NRRL Y-17804)</name>
    <dbReference type="NCBI Taxonomy" id="698492"/>
    <lineage>
        <taxon>Eukaryota</taxon>
        <taxon>Fungi</taxon>
        <taxon>Dikarya</taxon>
        <taxon>Ascomycota</taxon>
        <taxon>Taphrinomycotina</taxon>
        <taxon>Taphrinomycotina incertae sedis</taxon>
        <taxon>Saitoella</taxon>
    </lineage>
</organism>
<feature type="region of interest" description="Disordered" evidence="4">
    <location>
        <begin position="236"/>
        <end position="264"/>
    </location>
</feature>
<dbReference type="Proteomes" id="UP000033140">
    <property type="component" value="Unassembled WGS sequence"/>
</dbReference>
<feature type="compositionally biased region" description="Acidic residues" evidence="4">
    <location>
        <begin position="69"/>
        <end position="80"/>
    </location>
</feature>
<dbReference type="Pfam" id="PF21884">
    <property type="entry name" value="ZUO1-like_ZHD"/>
    <property type="match status" value="1"/>
</dbReference>
<dbReference type="CDD" id="cd06257">
    <property type="entry name" value="DnaJ"/>
    <property type="match status" value="1"/>
</dbReference>
<dbReference type="EMBL" id="BACD03000082">
    <property type="protein sequence ID" value="GAO52709.1"/>
    <property type="molecule type" value="Genomic_DNA"/>
</dbReference>
<proteinExistence type="predicted"/>
<dbReference type="AlphaFoldDB" id="A0A0E9NS78"/>
<dbReference type="Gene3D" id="1.10.287.110">
    <property type="entry name" value="DnaJ domain"/>
    <property type="match status" value="1"/>
</dbReference>
<evidence type="ECO:0000256" key="3">
    <source>
        <dbReference type="ARBA" id="ARBA00023186"/>
    </source>
</evidence>
<evidence type="ECO:0000256" key="2">
    <source>
        <dbReference type="ARBA" id="ARBA00022490"/>
    </source>
</evidence>
<reference evidence="6 7" key="1">
    <citation type="journal article" date="2011" name="J. Gen. Appl. Microbiol.">
        <title>Draft genome sequencing of the enigmatic yeast Saitoella complicata.</title>
        <authorList>
            <person name="Nishida H."/>
            <person name="Hamamoto M."/>
            <person name="Sugiyama J."/>
        </authorList>
    </citation>
    <scope>NUCLEOTIDE SEQUENCE [LARGE SCALE GENOMIC DNA]</scope>
    <source>
        <strain evidence="6 7">NRRL Y-17804</strain>
    </source>
</reference>